<name>A0A317DP27_9ACTN</name>
<gene>
    <name evidence="4" type="ORF">DKT69_08790</name>
</gene>
<comment type="caution">
    <text evidence="4">The sequence shown here is derived from an EMBL/GenBank/DDBJ whole genome shotgun (WGS) entry which is preliminary data.</text>
</comment>
<dbReference type="Pfam" id="PF03816">
    <property type="entry name" value="LytR_cpsA_psr"/>
    <property type="match status" value="1"/>
</dbReference>
<reference evidence="4 5" key="1">
    <citation type="submission" date="2018-05" db="EMBL/GenBank/DDBJ databases">
        <title>Micromonosporas from Atacama Desert.</title>
        <authorList>
            <person name="Carro L."/>
            <person name="Golinska P."/>
            <person name="Klenk H.-P."/>
            <person name="Goodfellow M."/>
        </authorList>
    </citation>
    <scope>NUCLEOTIDE SEQUENCE [LARGE SCALE GENOMIC DNA]</scope>
    <source>
        <strain evidence="4 5">4G51</strain>
    </source>
</reference>
<dbReference type="PANTHER" id="PTHR33392:SF6">
    <property type="entry name" value="POLYISOPRENYL-TEICHOIC ACID--PEPTIDOGLYCAN TEICHOIC ACID TRANSFERASE TAGU"/>
    <property type="match status" value="1"/>
</dbReference>
<dbReference type="RefSeq" id="WP_109801080.1">
    <property type="nucleotide sequence ID" value="NZ_QGKS01000168.1"/>
</dbReference>
<keyword evidence="2" id="KW-1133">Transmembrane helix</keyword>
<dbReference type="EMBL" id="QGKS01000168">
    <property type="protein sequence ID" value="PWR15850.1"/>
    <property type="molecule type" value="Genomic_DNA"/>
</dbReference>
<protein>
    <submittedName>
        <fullName evidence="4">LytR family transcriptional regulator</fullName>
    </submittedName>
</protein>
<accession>A0A317DP27</accession>
<sequence length="354" mass="37854">MIEDDLRAAFARHETLTPSTGPVRAAIERTVVRRRRHRFRLRLRLGGTALALVVAALVGVPAFTPDRTVTVPLLTGSAPPTPTGALNVLLVGADGPADRPYRFADSVLLVHVPADRSRLYLVSLPRDLEVSIPGHGRDKLNAALSFGAGQPRPDLARGYALTRRVVSDTIGVRIDAGAVLTYPVVRKLADAVGGVPVCLPAEIRSAHTRRVFPAGCQQLDGAASVDLLRQRQGMPDGSLDRDRNAQRYAAGLLRRVDERGVLTDPVLLSKLLTQVGTGLVTETGETSLPALLSVATKGTGAAPVAMVLPVEYVEKPNYRFRLDPALGPGFLTALREDRLGEWTAAHPDRVTGLG</sequence>
<dbReference type="InterPro" id="IPR050922">
    <property type="entry name" value="LytR/CpsA/Psr_CW_biosynth"/>
</dbReference>
<dbReference type="Proteomes" id="UP000246050">
    <property type="component" value="Unassembled WGS sequence"/>
</dbReference>
<evidence type="ECO:0000259" key="3">
    <source>
        <dbReference type="Pfam" id="PF03816"/>
    </source>
</evidence>
<keyword evidence="2" id="KW-0472">Membrane</keyword>
<evidence type="ECO:0000313" key="5">
    <source>
        <dbReference type="Proteomes" id="UP000246050"/>
    </source>
</evidence>
<feature type="transmembrane region" description="Helical" evidence="2">
    <location>
        <begin position="43"/>
        <end position="63"/>
    </location>
</feature>
<dbReference type="OrthoDB" id="5171929at2"/>
<feature type="domain" description="Cell envelope-related transcriptional attenuator" evidence="3">
    <location>
        <begin position="104"/>
        <end position="256"/>
    </location>
</feature>
<evidence type="ECO:0000256" key="2">
    <source>
        <dbReference type="SAM" id="Phobius"/>
    </source>
</evidence>
<dbReference type="InterPro" id="IPR004474">
    <property type="entry name" value="LytR_CpsA_psr"/>
</dbReference>
<evidence type="ECO:0000313" key="4">
    <source>
        <dbReference type="EMBL" id="PWR15850.1"/>
    </source>
</evidence>
<dbReference type="AlphaFoldDB" id="A0A317DP27"/>
<dbReference type="NCBIfam" id="TIGR00350">
    <property type="entry name" value="lytR_cpsA_psr"/>
    <property type="match status" value="1"/>
</dbReference>
<proteinExistence type="inferred from homology"/>
<evidence type="ECO:0000256" key="1">
    <source>
        <dbReference type="ARBA" id="ARBA00006068"/>
    </source>
</evidence>
<keyword evidence="2" id="KW-0812">Transmembrane</keyword>
<organism evidence="4 5">
    <name type="scientific">Micromonospora sicca</name>
    <dbReference type="NCBI Taxonomy" id="2202420"/>
    <lineage>
        <taxon>Bacteria</taxon>
        <taxon>Bacillati</taxon>
        <taxon>Actinomycetota</taxon>
        <taxon>Actinomycetes</taxon>
        <taxon>Micromonosporales</taxon>
        <taxon>Micromonosporaceae</taxon>
        <taxon>Micromonospora</taxon>
    </lineage>
</organism>
<dbReference type="PANTHER" id="PTHR33392">
    <property type="entry name" value="POLYISOPRENYL-TEICHOIC ACID--PEPTIDOGLYCAN TEICHOIC ACID TRANSFERASE TAGU"/>
    <property type="match status" value="1"/>
</dbReference>
<dbReference type="Gene3D" id="3.40.630.190">
    <property type="entry name" value="LCP protein"/>
    <property type="match status" value="1"/>
</dbReference>
<comment type="similarity">
    <text evidence="1">Belongs to the LytR/CpsA/Psr (LCP) family.</text>
</comment>